<dbReference type="PANTHER" id="PTHR23137">
    <property type="entry name" value="VESICLE TRANSPORT PROTEIN-RELATED"/>
    <property type="match status" value="1"/>
</dbReference>
<dbReference type="Pfam" id="PF04178">
    <property type="entry name" value="Got1"/>
    <property type="match status" value="1"/>
</dbReference>
<name>G0UD02_TRYVY</name>
<sequence length="169" mass="18871">MSDYVNYDVVFSESARVPFTAVAGPEQREDLMAGNSMFSSFTIPQRIIGFAISAVLSAILSMFALNALLMASVNSFAFRQTLAGVIMVVGTLCLCGPQKQMERMLDSTRRNSTIIYAISSFLTLLFSLVLQWTVFTLITVVVQYCALLWYAFSYIPYARETVVKVVRRV</sequence>
<evidence type="ECO:0000256" key="1">
    <source>
        <dbReference type="ARBA" id="ARBA00004141"/>
    </source>
</evidence>
<feature type="transmembrane region" description="Helical" evidence="8">
    <location>
        <begin position="114"/>
        <end position="135"/>
    </location>
</feature>
<dbReference type="GO" id="GO:0015031">
    <property type="term" value="P:protein transport"/>
    <property type="evidence" value="ECO:0007669"/>
    <property type="project" value="UniProtKB-KW"/>
</dbReference>
<proteinExistence type="inferred from homology"/>
<dbReference type="GO" id="GO:0016020">
    <property type="term" value="C:membrane"/>
    <property type="evidence" value="ECO:0007669"/>
    <property type="project" value="UniProtKB-SubCell"/>
</dbReference>
<evidence type="ECO:0000256" key="8">
    <source>
        <dbReference type="RuleBase" id="RU363111"/>
    </source>
</evidence>
<dbReference type="GO" id="GO:0016192">
    <property type="term" value="P:vesicle-mediated transport"/>
    <property type="evidence" value="ECO:0007669"/>
    <property type="project" value="InterPro"/>
</dbReference>
<gene>
    <name evidence="9" type="ORF">TVY486_1111960</name>
</gene>
<comment type="similarity">
    <text evidence="7 8">Belongs to the SFT2 family.</text>
</comment>
<dbReference type="InterPro" id="IPR011691">
    <property type="entry name" value="Vesicle_transpt_SFT2"/>
</dbReference>
<evidence type="ECO:0000256" key="4">
    <source>
        <dbReference type="ARBA" id="ARBA00022927"/>
    </source>
</evidence>
<evidence type="ECO:0000256" key="3">
    <source>
        <dbReference type="ARBA" id="ARBA00022692"/>
    </source>
</evidence>
<evidence type="ECO:0000313" key="9">
    <source>
        <dbReference type="EMBL" id="CCC53712.1"/>
    </source>
</evidence>
<comment type="function">
    <text evidence="8">May be involved in fusion of retrograde transport vesicles derived from an endocytic compartment with the Golgi complex.</text>
</comment>
<comment type="subcellular location">
    <subcellularLocation>
        <location evidence="1 8">Membrane</location>
        <topology evidence="1 8">Multi-pass membrane protein</topology>
    </subcellularLocation>
</comment>
<evidence type="ECO:0000256" key="5">
    <source>
        <dbReference type="ARBA" id="ARBA00022989"/>
    </source>
</evidence>
<evidence type="ECO:0000256" key="7">
    <source>
        <dbReference type="ARBA" id="ARBA00025800"/>
    </source>
</evidence>
<evidence type="ECO:0000256" key="2">
    <source>
        <dbReference type="ARBA" id="ARBA00022448"/>
    </source>
</evidence>
<organism evidence="9">
    <name type="scientific">Trypanosoma vivax (strain Y486)</name>
    <dbReference type="NCBI Taxonomy" id="1055687"/>
    <lineage>
        <taxon>Eukaryota</taxon>
        <taxon>Discoba</taxon>
        <taxon>Euglenozoa</taxon>
        <taxon>Kinetoplastea</taxon>
        <taxon>Metakinetoplastina</taxon>
        <taxon>Trypanosomatida</taxon>
        <taxon>Trypanosomatidae</taxon>
        <taxon>Trypanosoma</taxon>
        <taxon>Duttonella</taxon>
    </lineage>
</organism>
<feature type="transmembrane region" description="Helical" evidence="8">
    <location>
        <begin position="47"/>
        <end position="70"/>
    </location>
</feature>
<keyword evidence="3 8" id="KW-0812">Transmembrane</keyword>
<dbReference type="AlphaFoldDB" id="G0UD02"/>
<dbReference type="GO" id="GO:0005737">
    <property type="term" value="C:cytoplasm"/>
    <property type="evidence" value="ECO:0007669"/>
    <property type="project" value="UniProtKB-ARBA"/>
</dbReference>
<dbReference type="GO" id="GO:0012505">
    <property type="term" value="C:endomembrane system"/>
    <property type="evidence" value="ECO:0007669"/>
    <property type="project" value="UniProtKB-ARBA"/>
</dbReference>
<comment type="caution">
    <text evidence="8">Lacks conserved residue(s) required for the propagation of feature annotation.</text>
</comment>
<reference evidence="9" key="1">
    <citation type="journal article" date="2012" name="Proc. Natl. Acad. Sci. U.S.A.">
        <title>Antigenic diversity is generated by distinct evolutionary mechanisms in African trypanosome species.</title>
        <authorList>
            <person name="Jackson A.P."/>
            <person name="Berry A."/>
            <person name="Aslett M."/>
            <person name="Allison H.C."/>
            <person name="Burton P."/>
            <person name="Vavrova-Anderson J."/>
            <person name="Brown R."/>
            <person name="Browne H."/>
            <person name="Corton N."/>
            <person name="Hauser H."/>
            <person name="Gamble J."/>
            <person name="Gilderthorp R."/>
            <person name="Marcello L."/>
            <person name="McQuillan J."/>
            <person name="Otto T.D."/>
            <person name="Quail M.A."/>
            <person name="Sanders M.J."/>
            <person name="van Tonder A."/>
            <person name="Ginger M.L."/>
            <person name="Field M.C."/>
            <person name="Barry J.D."/>
            <person name="Hertz-Fowler C."/>
            <person name="Berriman M."/>
        </authorList>
    </citation>
    <scope>NUCLEOTIDE SEQUENCE</scope>
    <source>
        <strain evidence="9">Y486</strain>
    </source>
</reference>
<feature type="transmembrane region" description="Helical" evidence="8">
    <location>
        <begin position="141"/>
        <end position="158"/>
    </location>
</feature>
<dbReference type="EMBL" id="HE573027">
    <property type="protein sequence ID" value="CCC53712.1"/>
    <property type="molecule type" value="Genomic_DNA"/>
</dbReference>
<protein>
    <recommendedName>
        <fullName evidence="8">Vesicle transport protein</fullName>
    </recommendedName>
</protein>
<keyword evidence="6 8" id="KW-0472">Membrane</keyword>
<evidence type="ECO:0000256" key="6">
    <source>
        <dbReference type="ARBA" id="ARBA00023136"/>
    </source>
</evidence>
<accession>G0UD02</accession>
<dbReference type="VEuPathDB" id="TriTrypDB:TvY486_1111960"/>
<dbReference type="PANTHER" id="PTHR23137:SF6">
    <property type="entry name" value="VESICLE TRANSPORT PROTEIN"/>
    <property type="match status" value="1"/>
</dbReference>
<keyword evidence="2 8" id="KW-0813">Transport</keyword>
<dbReference type="InterPro" id="IPR007305">
    <property type="entry name" value="Vesicle_transpt_Got1/SFT2"/>
</dbReference>
<keyword evidence="5 8" id="KW-1133">Transmembrane helix</keyword>
<keyword evidence="4 8" id="KW-0653">Protein transport</keyword>